<dbReference type="Pfam" id="PF07521">
    <property type="entry name" value="RMMBL"/>
    <property type="match status" value="1"/>
</dbReference>
<proteinExistence type="predicted"/>
<evidence type="ECO:0000313" key="2">
    <source>
        <dbReference type="EMBL" id="MFG3819643.1"/>
    </source>
</evidence>
<feature type="domain" description="Metallo-beta-lactamase" evidence="1">
    <location>
        <begin position="16"/>
        <end position="230"/>
    </location>
</feature>
<dbReference type="InterPro" id="IPR036866">
    <property type="entry name" value="RibonucZ/Hydroxyglut_hydro"/>
</dbReference>
<dbReference type="InterPro" id="IPR011108">
    <property type="entry name" value="RMMBL"/>
</dbReference>
<dbReference type="SMART" id="SM00849">
    <property type="entry name" value="Lactamase_B"/>
    <property type="match status" value="1"/>
</dbReference>
<gene>
    <name evidence="2" type="ORF">VPK24_18520</name>
</gene>
<dbReference type="Gene3D" id="3.40.50.10890">
    <property type="match status" value="1"/>
</dbReference>
<dbReference type="SUPFAM" id="SSF56281">
    <property type="entry name" value="Metallo-hydrolase/oxidoreductase"/>
    <property type="match status" value="1"/>
</dbReference>
<dbReference type="PANTHER" id="PTHR11203:SF37">
    <property type="entry name" value="INTEGRATOR COMPLEX SUBUNIT 11"/>
    <property type="match status" value="1"/>
</dbReference>
<dbReference type="GO" id="GO:0016787">
    <property type="term" value="F:hydrolase activity"/>
    <property type="evidence" value="ECO:0007669"/>
    <property type="project" value="UniProtKB-KW"/>
</dbReference>
<dbReference type="InterPro" id="IPR050698">
    <property type="entry name" value="MBL"/>
</dbReference>
<evidence type="ECO:0000259" key="1">
    <source>
        <dbReference type="SMART" id="SM00849"/>
    </source>
</evidence>
<comment type="caution">
    <text evidence="2">The sequence shown here is derived from an EMBL/GenBank/DDBJ whole genome shotgun (WGS) entry which is preliminary data.</text>
</comment>
<keyword evidence="2" id="KW-0378">Hydrolase</keyword>
<dbReference type="Proteomes" id="UP001604335">
    <property type="component" value="Unassembled WGS sequence"/>
</dbReference>
<evidence type="ECO:0000313" key="3">
    <source>
        <dbReference type="Proteomes" id="UP001604335"/>
    </source>
</evidence>
<dbReference type="RefSeq" id="WP_347278310.1">
    <property type="nucleotide sequence ID" value="NZ_JAZAQF010000095.1"/>
</dbReference>
<reference evidence="3" key="1">
    <citation type="journal article" date="2024" name="Algal Res.">
        <title>Biochemical, toxicological and genomic investigation of a high-biomass producing Limnothrix strain isolated from Italian shallow drinking water reservoir.</title>
        <authorList>
            <person name="Simonazzi M."/>
            <person name="Shishido T.K."/>
            <person name="Delbaje E."/>
            <person name="Wahlsten M."/>
            <person name="Fewer D.P."/>
            <person name="Sivonen K."/>
            <person name="Pezzolesi L."/>
            <person name="Pistocchi R."/>
        </authorList>
    </citation>
    <scope>NUCLEOTIDE SEQUENCE [LARGE SCALE GENOMIC DNA]</scope>
    <source>
        <strain evidence="3">LRLZ20PSL1</strain>
    </source>
</reference>
<dbReference type="Pfam" id="PF12706">
    <property type="entry name" value="Lactamase_B_2"/>
    <property type="match status" value="1"/>
</dbReference>
<keyword evidence="3" id="KW-1185">Reference proteome</keyword>
<protein>
    <submittedName>
        <fullName evidence="2">MBL fold metallo-hydrolase</fullName>
        <ecNumber evidence="2">3.-.-.-</ecNumber>
    </submittedName>
</protein>
<organism evidence="2 3">
    <name type="scientific">Limnothrix redekei LRLZ20PSL1</name>
    <dbReference type="NCBI Taxonomy" id="3112953"/>
    <lineage>
        <taxon>Bacteria</taxon>
        <taxon>Bacillati</taxon>
        <taxon>Cyanobacteriota</taxon>
        <taxon>Cyanophyceae</taxon>
        <taxon>Pseudanabaenales</taxon>
        <taxon>Pseudanabaenaceae</taxon>
        <taxon>Limnothrix</taxon>
    </lineage>
</organism>
<accession>A0ABW7CET9</accession>
<sequence length="566" mass="62691">MTELECLPYAVGHGGEGMCLVVRLGTHRVMLDCGLRSLSPLLGEAWDHPNPIRPRSGMVGWGRMPADWVVCSHAHRDHARGLLKLHEQFPHLPIFASGETAQLLPTNWLDRPLESIPLFCQALPWRSPVALADDLTVELLPAGHLPGAALTLLRYQSRAESRSNRSREYCVAYSGDFFLSNGRLVEGMPLTEVRGLAPDVLIVEGSYGVARRSRRRRQENDLADQVSQALAQGRSVLLPVPLLGLGQELLMLLRSHHYFTGREFTIWVDRQVAAGCDAYLAILDRLPESVQNFARHQNLFWDDRVRPLVRRLSSDQNGPDLALEGPCLLLVDDDLPVAQLCDRFCQTGRWLVSVQAAAGGRLEAEPLRSPHEGDRILYSTYELSEHSDGLGTLQLIHNMRPQHVVFVHGGIDHLSGLAALDELNSRYQIHCPSAGAALELPIGESFAQPAAPIERYEGEISTGEGAATVHLPDAIVHSPRWKAFAETGLVEVRWQGSDLVLRGMSPREVLDRNTAWPDTPDLICCQTCQFYRGQHCRNPASPLADRRVAPDGCCPVYASNSDRQPT</sequence>
<name>A0ABW7CET9_9CYAN</name>
<dbReference type="EC" id="3.-.-.-" evidence="2"/>
<dbReference type="EMBL" id="JAZAQF010000095">
    <property type="protein sequence ID" value="MFG3819643.1"/>
    <property type="molecule type" value="Genomic_DNA"/>
</dbReference>
<dbReference type="PANTHER" id="PTHR11203">
    <property type="entry name" value="CLEAVAGE AND POLYADENYLATION SPECIFICITY FACTOR FAMILY MEMBER"/>
    <property type="match status" value="1"/>
</dbReference>
<dbReference type="Gene3D" id="3.60.15.10">
    <property type="entry name" value="Ribonuclease Z/Hydroxyacylglutathione hydrolase-like"/>
    <property type="match status" value="1"/>
</dbReference>
<dbReference type="InterPro" id="IPR001279">
    <property type="entry name" value="Metallo-B-lactamas"/>
</dbReference>